<gene>
    <name evidence="9" type="ORF">PCAL00307_LOCUS9378</name>
    <name evidence="10" type="ORF">PECAL_4P05090</name>
</gene>
<dbReference type="GO" id="GO:0030145">
    <property type="term" value="F:manganese ion binding"/>
    <property type="evidence" value="ECO:0007669"/>
    <property type="project" value="InterPro"/>
</dbReference>
<keyword evidence="4" id="KW-0031">Aminopeptidase</keyword>
<evidence type="ECO:0000256" key="2">
    <source>
        <dbReference type="ARBA" id="ARBA00001585"/>
    </source>
</evidence>
<dbReference type="HAMAP" id="MF_00181">
    <property type="entry name" value="Cytosol_peptidase_M17"/>
    <property type="match status" value="1"/>
</dbReference>
<dbReference type="SUPFAM" id="SSF53187">
    <property type="entry name" value="Zn-dependent exopeptidases"/>
    <property type="match status" value="1"/>
</dbReference>
<reference evidence="9" key="1">
    <citation type="submission" date="2021-01" db="EMBL/GenBank/DDBJ databases">
        <authorList>
            <person name="Corre E."/>
            <person name="Pelletier E."/>
            <person name="Niang G."/>
            <person name="Scheremetjew M."/>
            <person name="Finn R."/>
            <person name="Kale V."/>
            <person name="Holt S."/>
            <person name="Cochrane G."/>
            <person name="Meng A."/>
            <person name="Brown T."/>
            <person name="Cohen L."/>
        </authorList>
    </citation>
    <scope>NUCLEOTIDE SEQUENCE</scope>
    <source>
        <strain evidence="9">CCMP1756</strain>
    </source>
</reference>
<evidence type="ECO:0000256" key="6">
    <source>
        <dbReference type="ARBA" id="ARBA00022801"/>
    </source>
</evidence>
<dbReference type="Proteomes" id="UP000789595">
    <property type="component" value="Unassembled WGS sequence"/>
</dbReference>
<sequence length="574" mass="59592">MRKLSTMLLLARCGRALVTPAAAAARRGRALSAAPTSFPLSSSKTVKVEYGGAASDYAGDLLLLPFWSDKDIDVGAATIAQGWDAAFGGALTELAESQEFKGKKGESHVLTVPGRLQGVRKVALVGLGPKDKAMEGYAALGKAVAEIASKEKASSVGVAAPSRSRDAWTFGEHVEAVALATFEGCYVDDRFRTGDNVKNPPKLSSLELVDEPMSVDDVSPDDAYAASLEEGPQESVVSEAAERARAYAQGSAFAKDLVNAPPNVLTPRTLAIAAVELAKEHQTLDCTIKGPVECAALGMGAYLGVAQGASSDNEAQFVHLTYKRGVPKTKLAIVGKGLTYDSGGYNLKPSAGGMIELMKFDMGGAAATLGCASAVASLEVPDCEIHFIVAACENMISGEAVRPGDVLTASNGKTIEVANTDAEGRLTLADALVYAEKLQPEAIVDLATLTGACIVALGDDVAGVFTQSDELAAELSSASKKAREEVWRMPLPDAYEEQIKSKIADLVNVGPRAGGAITAALFLGHFVEDVPHAHVDIAGPVWNGKDSCATGFGAKTMAAWVEARAAASDFGAPF</sequence>
<evidence type="ECO:0000313" key="11">
    <source>
        <dbReference type="Proteomes" id="UP000789595"/>
    </source>
</evidence>
<dbReference type="EMBL" id="CAKKNE010000004">
    <property type="protein sequence ID" value="CAH0373322.1"/>
    <property type="molecule type" value="Genomic_DNA"/>
</dbReference>
<name>A0A7S3ZU80_9STRA</name>
<keyword evidence="7" id="KW-0732">Signal</keyword>
<keyword evidence="5" id="KW-0645">Protease</keyword>
<dbReference type="PANTHER" id="PTHR11963">
    <property type="entry name" value="LEUCINE AMINOPEPTIDASE-RELATED"/>
    <property type="match status" value="1"/>
</dbReference>
<feature type="chain" id="PRO_5035681063" description="Cytosol aminopeptidase domain-containing protein" evidence="7">
    <location>
        <begin position="17"/>
        <end position="574"/>
    </location>
</feature>
<dbReference type="PROSITE" id="PS00631">
    <property type="entry name" value="CYTOSOL_AP"/>
    <property type="match status" value="1"/>
</dbReference>
<comment type="catalytic activity">
    <reaction evidence="2">
        <text>Release of N-terminal proline from a peptide.</text>
        <dbReference type="EC" id="3.4.11.5"/>
    </reaction>
</comment>
<reference evidence="10" key="2">
    <citation type="submission" date="2021-11" db="EMBL/GenBank/DDBJ databases">
        <authorList>
            <consortium name="Genoscope - CEA"/>
            <person name="William W."/>
        </authorList>
    </citation>
    <scope>NUCLEOTIDE SEQUENCE</scope>
</reference>
<dbReference type="InterPro" id="IPR008283">
    <property type="entry name" value="Peptidase_M17_N"/>
</dbReference>
<keyword evidence="6" id="KW-0378">Hydrolase</keyword>
<comment type="catalytic activity">
    <reaction evidence="1">
        <text>Release of an N-terminal amino acid, Xaa-|-Yaa-, in which Xaa is preferably Leu, but may be other amino acids including Pro although not Arg or Lys, and Yaa may be Pro. Amino acid amides and methyl esters are also readily hydrolyzed, but rates on arylamides are exceedingly low.</text>
        <dbReference type="EC" id="3.4.11.1"/>
    </reaction>
</comment>
<dbReference type="Pfam" id="PF00883">
    <property type="entry name" value="Peptidase_M17"/>
    <property type="match status" value="1"/>
</dbReference>
<dbReference type="Gene3D" id="3.40.220.10">
    <property type="entry name" value="Leucine Aminopeptidase, subunit E, domain 1"/>
    <property type="match status" value="1"/>
</dbReference>
<evidence type="ECO:0000313" key="10">
    <source>
        <dbReference type="EMBL" id="CAH0373322.1"/>
    </source>
</evidence>
<dbReference type="GO" id="GO:0005737">
    <property type="term" value="C:cytoplasm"/>
    <property type="evidence" value="ECO:0007669"/>
    <property type="project" value="InterPro"/>
</dbReference>
<dbReference type="Pfam" id="PF02789">
    <property type="entry name" value="Peptidase_M17_N"/>
    <property type="match status" value="1"/>
</dbReference>
<feature type="domain" description="Cytosol aminopeptidase" evidence="8">
    <location>
        <begin position="419"/>
        <end position="426"/>
    </location>
</feature>
<comment type="similarity">
    <text evidence="3">Belongs to the peptidase M17 family.</text>
</comment>
<dbReference type="GO" id="GO:0070006">
    <property type="term" value="F:metalloaminopeptidase activity"/>
    <property type="evidence" value="ECO:0007669"/>
    <property type="project" value="InterPro"/>
</dbReference>
<dbReference type="GO" id="GO:0006508">
    <property type="term" value="P:proteolysis"/>
    <property type="evidence" value="ECO:0007669"/>
    <property type="project" value="UniProtKB-KW"/>
</dbReference>
<dbReference type="InterPro" id="IPR011356">
    <property type="entry name" value="Leucine_aapep/pepB"/>
</dbReference>
<evidence type="ECO:0000256" key="3">
    <source>
        <dbReference type="ARBA" id="ARBA00009528"/>
    </source>
</evidence>
<evidence type="ECO:0000313" key="9">
    <source>
        <dbReference type="EMBL" id="CAE0693942.1"/>
    </source>
</evidence>
<dbReference type="NCBIfam" id="NF002076">
    <property type="entry name" value="PRK00913.2-3"/>
    <property type="match status" value="1"/>
</dbReference>
<evidence type="ECO:0000259" key="8">
    <source>
        <dbReference type="PROSITE" id="PS00631"/>
    </source>
</evidence>
<organism evidence="9">
    <name type="scientific">Pelagomonas calceolata</name>
    <dbReference type="NCBI Taxonomy" id="35677"/>
    <lineage>
        <taxon>Eukaryota</taxon>
        <taxon>Sar</taxon>
        <taxon>Stramenopiles</taxon>
        <taxon>Ochrophyta</taxon>
        <taxon>Pelagophyceae</taxon>
        <taxon>Pelagomonadales</taxon>
        <taxon>Pelagomonadaceae</taxon>
        <taxon>Pelagomonas</taxon>
    </lineage>
</organism>
<dbReference type="InterPro" id="IPR000819">
    <property type="entry name" value="Peptidase_M17_C"/>
</dbReference>
<dbReference type="InterPro" id="IPR043472">
    <property type="entry name" value="Macro_dom-like"/>
</dbReference>
<dbReference type="PANTHER" id="PTHR11963:SF23">
    <property type="entry name" value="CYTOSOL AMINOPEPTIDASE"/>
    <property type="match status" value="1"/>
</dbReference>
<dbReference type="CDD" id="cd00433">
    <property type="entry name" value="Peptidase_M17"/>
    <property type="match status" value="1"/>
</dbReference>
<keyword evidence="11" id="KW-1185">Reference proteome</keyword>
<evidence type="ECO:0000256" key="4">
    <source>
        <dbReference type="ARBA" id="ARBA00022438"/>
    </source>
</evidence>
<proteinExistence type="inferred from homology"/>
<dbReference type="InterPro" id="IPR023042">
    <property type="entry name" value="Peptidase_M17_leu_NH2_pept"/>
</dbReference>
<evidence type="ECO:0000256" key="5">
    <source>
        <dbReference type="ARBA" id="ARBA00022670"/>
    </source>
</evidence>
<dbReference type="Gene3D" id="3.40.630.10">
    <property type="entry name" value="Zn peptidases"/>
    <property type="match status" value="1"/>
</dbReference>
<evidence type="ECO:0000256" key="1">
    <source>
        <dbReference type="ARBA" id="ARBA00000135"/>
    </source>
</evidence>
<dbReference type="SUPFAM" id="SSF52949">
    <property type="entry name" value="Macro domain-like"/>
    <property type="match status" value="1"/>
</dbReference>
<dbReference type="PRINTS" id="PR00481">
    <property type="entry name" value="LAMNOPPTDASE"/>
</dbReference>
<accession>A0A7S3ZU80</accession>
<protein>
    <recommendedName>
        <fullName evidence="8">Cytosol aminopeptidase domain-containing protein</fullName>
    </recommendedName>
</protein>
<dbReference type="EMBL" id="HBIW01010982">
    <property type="protein sequence ID" value="CAE0693942.1"/>
    <property type="molecule type" value="Transcribed_RNA"/>
</dbReference>
<dbReference type="AlphaFoldDB" id="A0A7S3ZU80"/>
<evidence type="ECO:0000256" key="7">
    <source>
        <dbReference type="SAM" id="SignalP"/>
    </source>
</evidence>
<feature type="signal peptide" evidence="7">
    <location>
        <begin position="1"/>
        <end position="16"/>
    </location>
</feature>
<dbReference type="OrthoDB" id="412814at2759"/>